<dbReference type="InterPro" id="IPR006073">
    <property type="entry name" value="GTP-bd"/>
</dbReference>
<evidence type="ECO:0000256" key="9">
    <source>
        <dbReference type="ARBA" id="ARBA00023306"/>
    </source>
</evidence>
<evidence type="ECO:0000256" key="6">
    <source>
        <dbReference type="ARBA" id="ARBA00022842"/>
    </source>
</evidence>
<accession>A0A3B0SLS3</accession>
<evidence type="ECO:0000256" key="5">
    <source>
        <dbReference type="ARBA" id="ARBA00022741"/>
    </source>
</evidence>
<dbReference type="Pfam" id="PF01926">
    <property type="entry name" value="MMR_HSR1"/>
    <property type="match status" value="1"/>
</dbReference>
<reference evidence="11" key="1">
    <citation type="submission" date="2018-06" db="EMBL/GenBank/DDBJ databases">
        <authorList>
            <person name="Zhirakovskaya E."/>
        </authorList>
    </citation>
    <scope>NUCLEOTIDE SEQUENCE</scope>
</reference>
<dbReference type="GO" id="GO:0046872">
    <property type="term" value="F:metal ion binding"/>
    <property type="evidence" value="ECO:0007669"/>
    <property type="project" value="UniProtKB-KW"/>
</dbReference>
<evidence type="ECO:0000256" key="7">
    <source>
        <dbReference type="ARBA" id="ARBA00023134"/>
    </source>
</evidence>
<dbReference type="InterPro" id="IPR027417">
    <property type="entry name" value="P-loop_NTPase"/>
</dbReference>
<comment type="similarity">
    <text evidence="2">Belongs to the TRAFAC class TrmE-Era-EngA-EngB-Septin-like GTPase superfamily. EngB GTPase family.</text>
</comment>
<evidence type="ECO:0000256" key="3">
    <source>
        <dbReference type="ARBA" id="ARBA00022618"/>
    </source>
</evidence>
<evidence type="ECO:0000256" key="4">
    <source>
        <dbReference type="ARBA" id="ARBA00022723"/>
    </source>
</evidence>
<evidence type="ECO:0000259" key="10">
    <source>
        <dbReference type="PROSITE" id="PS51706"/>
    </source>
</evidence>
<sequence length="220" mass="24433">MDGLSEQHHAARIERGRLLFAKRAEFMLGVVALQHLPPPDMVEVSFAGRSNVGKSSLLNALTAQKGLARTSNTPGRTQEVNFFTLGTKDVDGLYLSDLPGYGYAKVSRSLVREWTKLLKSYLRGRPNLRRAFVLVDSRHGIKDSDREIMDMMDECAVSYQIVLTKVDKIKKSAQEQIVEKTRIDIAKRVAAHPDIIVTSSTKGDGIAELRATIADFVYGN</sequence>
<proteinExistence type="inferred from homology"/>
<dbReference type="PANTHER" id="PTHR11649">
    <property type="entry name" value="MSS1/TRME-RELATED GTP-BINDING PROTEIN"/>
    <property type="match status" value="1"/>
</dbReference>
<keyword evidence="3" id="KW-0132">Cell division</keyword>
<protein>
    <submittedName>
        <fullName evidence="11">GTP-binding protein EngB</fullName>
    </submittedName>
</protein>
<organism evidence="11">
    <name type="scientific">hydrothermal vent metagenome</name>
    <dbReference type="NCBI Taxonomy" id="652676"/>
    <lineage>
        <taxon>unclassified sequences</taxon>
        <taxon>metagenomes</taxon>
        <taxon>ecological metagenomes</taxon>
    </lineage>
</organism>
<dbReference type="Gene3D" id="3.40.50.300">
    <property type="entry name" value="P-loop containing nucleotide triphosphate hydrolases"/>
    <property type="match status" value="1"/>
</dbReference>
<dbReference type="HAMAP" id="MF_00321">
    <property type="entry name" value="GTPase_EngB"/>
    <property type="match status" value="1"/>
</dbReference>
<keyword evidence="7" id="KW-0342">GTP-binding</keyword>
<dbReference type="AlphaFoldDB" id="A0A3B0SLS3"/>
<keyword evidence="5" id="KW-0547">Nucleotide-binding</keyword>
<evidence type="ECO:0000313" key="11">
    <source>
        <dbReference type="EMBL" id="VAW01937.1"/>
    </source>
</evidence>
<dbReference type="GO" id="GO:0005829">
    <property type="term" value="C:cytosol"/>
    <property type="evidence" value="ECO:0007669"/>
    <property type="project" value="TreeGrafter"/>
</dbReference>
<keyword evidence="9" id="KW-0131">Cell cycle</keyword>
<dbReference type="NCBIfam" id="TIGR03598">
    <property type="entry name" value="GTPase_YsxC"/>
    <property type="match status" value="1"/>
</dbReference>
<dbReference type="EMBL" id="UOEJ01000155">
    <property type="protein sequence ID" value="VAW01937.1"/>
    <property type="molecule type" value="Genomic_DNA"/>
</dbReference>
<keyword evidence="6" id="KW-0460">Magnesium</keyword>
<dbReference type="PANTHER" id="PTHR11649:SF13">
    <property type="entry name" value="ENGB-TYPE G DOMAIN-CONTAINING PROTEIN"/>
    <property type="match status" value="1"/>
</dbReference>
<keyword evidence="4" id="KW-0479">Metal-binding</keyword>
<feature type="domain" description="EngB-type G" evidence="10">
    <location>
        <begin position="40"/>
        <end position="219"/>
    </location>
</feature>
<dbReference type="GO" id="GO:0005525">
    <property type="term" value="F:GTP binding"/>
    <property type="evidence" value="ECO:0007669"/>
    <property type="project" value="UniProtKB-KW"/>
</dbReference>
<keyword evidence="8" id="KW-0717">Septation</keyword>
<dbReference type="GO" id="GO:0000917">
    <property type="term" value="P:division septum assembly"/>
    <property type="evidence" value="ECO:0007669"/>
    <property type="project" value="UniProtKB-KW"/>
</dbReference>
<dbReference type="InterPro" id="IPR030393">
    <property type="entry name" value="G_ENGB_dom"/>
</dbReference>
<evidence type="ECO:0000256" key="1">
    <source>
        <dbReference type="ARBA" id="ARBA00001946"/>
    </source>
</evidence>
<evidence type="ECO:0000256" key="2">
    <source>
        <dbReference type="ARBA" id="ARBA00009638"/>
    </source>
</evidence>
<dbReference type="InterPro" id="IPR019987">
    <property type="entry name" value="GTP-bd_ribosome_bio_YsxC"/>
</dbReference>
<evidence type="ECO:0000256" key="8">
    <source>
        <dbReference type="ARBA" id="ARBA00023210"/>
    </source>
</evidence>
<dbReference type="CDD" id="cd01876">
    <property type="entry name" value="YihA_EngB"/>
    <property type="match status" value="1"/>
</dbReference>
<dbReference type="PROSITE" id="PS51706">
    <property type="entry name" value="G_ENGB"/>
    <property type="match status" value="1"/>
</dbReference>
<name>A0A3B0SLS3_9ZZZZ</name>
<dbReference type="SUPFAM" id="SSF52540">
    <property type="entry name" value="P-loop containing nucleoside triphosphate hydrolases"/>
    <property type="match status" value="1"/>
</dbReference>
<comment type="cofactor">
    <cofactor evidence="1">
        <name>Mg(2+)</name>
        <dbReference type="ChEBI" id="CHEBI:18420"/>
    </cofactor>
</comment>
<gene>
    <name evidence="11" type="ORF">MNBD_ALPHA01-2239</name>
</gene>